<keyword evidence="3" id="KW-1185">Reference proteome</keyword>
<dbReference type="Proteomes" id="UP001610563">
    <property type="component" value="Unassembled WGS sequence"/>
</dbReference>
<sequence>MLNQLETLSRLSTTVFNVLLEAKTQQEEAQTDGSGGKGQGRGKERRLLEQNVRGVTLDCNRRMTVPAPSAASRYRVFRCAFLLRAPLSKKWPAHQHKRQSRRQPVRSHRRPRRIFLSIRAQEAKAHFLAHLGNRDSNHSKSKNGRFSVEASPVQPSSLLLPLRHNNGGPAIKIPPATA</sequence>
<reference evidence="2 3" key="1">
    <citation type="submission" date="2024-07" db="EMBL/GenBank/DDBJ databases">
        <title>Section-level genome sequencing and comparative genomics of Aspergillus sections Usti and Cavernicolus.</title>
        <authorList>
            <consortium name="Lawrence Berkeley National Laboratory"/>
            <person name="Nybo J.L."/>
            <person name="Vesth T.C."/>
            <person name="Theobald S."/>
            <person name="Frisvad J.C."/>
            <person name="Larsen T.O."/>
            <person name="Kjaerboelling I."/>
            <person name="Rothschild-Mancinelli K."/>
            <person name="Lyhne E.K."/>
            <person name="Kogle M.E."/>
            <person name="Barry K."/>
            <person name="Clum A."/>
            <person name="Na H."/>
            <person name="Ledsgaard L."/>
            <person name="Lin J."/>
            <person name="Lipzen A."/>
            <person name="Kuo A."/>
            <person name="Riley R."/>
            <person name="Mondo S."/>
            <person name="Labutti K."/>
            <person name="Haridas S."/>
            <person name="Pangalinan J."/>
            <person name="Salamov A.A."/>
            <person name="Simmons B.A."/>
            <person name="Magnuson J.K."/>
            <person name="Chen J."/>
            <person name="Drula E."/>
            <person name="Henrissat B."/>
            <person name="Wiebenga A."/>
            <person name="Lubbers R.J."/>
            <person name="Gomes A.C."/>
            <person name="Makela M.R."/>
            <person name="Stajich J."/>
            <person name="Grigoriev I.V."/>
            <person name="Mortensen U.H."/>
            <person name="De Vries R.P."/>
            <person name="Baker S.E."/>
            <person name="Andersen M.R."/>
        </authorList>
    </citation>
    <scope>NUCLEOTIDE SEQUENCE [LARGE SCALE GENOMIC DNA]</scope>
    <source>
        <strain evidence="2 3">CBS 209.92</strain>
    </source>
</reference>
<dbReference type="EMBL" id="JBFTWV010000001">
    <property type="protein sequence ID" value="KAL2801145.1"/>
    <property type="molecule type" value="Genomic_DNA"/>
</dbReference>
<gene>
    <name evidence="2" type="ORF">BJX66DRAFT_2148</name>
</gene>
<evidence type="ECO:0000256" key="1">
    <source>
        <dbReference type="SAM" id="MobiDB-lite"/>
    </source>
</evidence>
<feature type="region of interest" description="Disordered" evidence="1">
    <location>
        <begin position="25"/>
        <end position="48"/>
    </location>
</feature>
<accession>A0ABR4GPZ7</accession>
<protein>
    <submittedName>
        <fullName evidence="2">Uncharacterized protein</fullName>
    </submittedName>
</protein>
<comment type="caution">
    <text evidence="2">The sequence shown here is derived from an EMBL/GenBank/DDBJ whole genome shotgun (WGS) entry which is preliminary data.</text>
</comment>
<feature type="region of interest" description="Disordered" evidence="1">
    <location>
        <begin position="158"/>
        <end position="178"/>
    </location>
</feature>
<proteinExistence type="predicted"/>
<organism evidence="2 3">
    <name type="scientific">Aspergillus keveii</name>
    <dbReference type="NCBI Taxonomy" id="714993"/>
    <lineage>
        <taxon>Eukaryota</taxon>
        <taxon>Fungi</taxon>
        <taxon>Dikarya</taxon>
        <taxon>Ascomycota</taxon>
        <taxon>Pezizomycotina</taxon>
        <taxon>Eurotiomycetes</taxon>
        <taxon>Eurotiomycetidae</taxon>
        <taxon>Eurotiales</taxon>
        <taxon>Aspergillaceae</taxon>
        <taxon>Aspergillus</taxon>
        <taxon>Aspergillus subgen. Nidulantes</taxon>
    </lineage>
</organism>
<feature type="region of interest" description="Disordered" evidence="1">
    <location>
        <begin position="90"/>
        <end position="110"/>
    </location>
</feature>
<name>A0ABR4GPZ7_9EURO</name>
<feature type="compositionally biased region" description="Basic residues" evidence="1">
    <location>
        <begin position="91"/>
        <end position="110"/>
    </location>
</feature>
<evidence type="ECO:0000313" key="3">
    <source>
        <dbReference type="Proteomes" id="UP001610563"/>
    </source>
</evidence>
<evidence type="ECO:0000313" key="2">
    <source>
        <dbReference type="EMBL" id="KAL2801145.1"/>
    </source>
</evidence>